<name>A0A377GXB0_9FUSO</name>
<dbReference type="AlphaFoldDB" id="A0A377GXB0"/>
<accession>A0A377GXB0</accession>
<keyword evidence="3 6" id="KW-0812">Transmembrane</keyword>
<protein>
    <submittedName>
        <fullName evidence="7">Lipopolysaccharide ABC transporter permease</fullName>
    </submittedName>
</protein>
<organism evidence="7 8">
    <name type="scientific">Fusobacterium necrogenes</name>
    <dbReference type="NCBI Taxonomy" id="858"/>
    <lineage>
        <taxon>Bacteria</taxon>
        <taxon>Fusobacteriati</taxon>
        <taxon>Fusobacteriota</taxon>
        <taxon>Fusobacteriia</taxon>
        <taxon>Fusobacteriales</taxon>
        <taxon>Fusobacteriaceae</taxon>
        <taxon>Fusobacterium</taxon>
    </lineage>
</organism>
<evidence type="ECO:0000256" key="4">
    <source>
        <dbReference type="ARBA" id="ARBA00022989"/>
    </source>
</evidence>
<feature type="transmembrane region" description="Helical" evidence="6">
    <location>
        <begin position="99"/>
        <end position="117"/>
    </location>
</feature>
<feature type="transmembrane region" description="Helical" evidence="6">
    <location>
        <begin position="275"/>
        <end position="293"/>
    </location>
</feature>
<dbReference type="PANTHER" id="PTHR33529">
    <property type="entry name" value="SLR0882 PROTEIN-RELATED"/>
    <property type="match status" value="1"/>
</dbReference>
<evidence type="ECO:0000256" key="5">
    <source>
        <dbReference type="ARBA" id="ARBA00023136"/>
    </source>
</evidence>
<evidence type="ECO:0000313" key="8">
    <source>
        <dbReference type="Proteomes" id="UP000255328"/>
    </source>
</evidence>
<sequence length="358" mass="40473">MKLIDKYILNEIKIPILFGVSLFTFIFLIDIIVAMMENIIVKGISIIDVIRILSFYLPPILSQTIPMGMFLGIMLTFSKFTRTSEATAMSAIGMSLKDIVKPIFVAACCVTLFIFFLQESIIPRSVAKLQFLTAKIAYENPIFQLKEKTFIDEVDEYNLYIDKMVGKDKKAKGVLIFQKVEDKPFPTVIVGEEAYWKDSAMVLTNSKFYNFNDEGKEVLRGKFDEKKIPLAAYFSEIEIRVKDIEAMGIGTLLKEMKNKTAAEKLSYKVEINKKLAVPLSTMMLSLLGVFLSIGHHRSGKGANFALSLIVIFSYITCLNVGMVMATKGVIPAFVGVWLPNLILFLLTFYMYKKKIEVI</sequence>
<dbReference type="Pfam" id="PF03739">
    <property type="entry name" value="LptF_LptG"/>
    <property type="match status" value="1"/>
</dbReference>
<dbReference type="InterPro" id="IPR005495">
    <property type="entry name" value="LptG/LptF_permease"/>
</dbReference>
<reference evidence="7 8" key="1">
    <citation type="submission" date="2018-06" db="EMBL/GenBank/DDBJ databases">
        <authorList>
            <consortium name="Pathogen Informatics"/>
            <person name="Doyle S."/>
        </authorList>
    </citation>
    <scope>NUCLEOTIDE SEQUENCE [LARGE SCALE GENOMIC DNA]</scope>
    <source>
        <strain evidence="7 8">NCTC10723</strain>
    </source>
</reference>
<dbReference type="EMBL" id="UGGU01000003">
    <property type="protein sequence ID" value="STO31599.1"/>
    <property type="molecule type" value="Genomic_DNA"/>
</dbReference>
<feature type="transmembrane region" description="Helical" evidence="6">
    <location>
        <begin position="305"/>
        <end position="324"/>
    </location>
</feature>
<dbReference type="RefSeq" id="WP_115270044.1">
    <property type="nucleotide sequence ID" value="NZ_CASFEE010000014.1"/>
</dbReference>
<dbReference type="OrthoDB" id="9780716at2"/>
<dbReference type="Proteomes" id="UP000255328">
    <property type="component" value="Unassembled WGS sequence"/>
</dbReference>
<evidence type="ECO:0000256" key="6">
    <source>
        <dbReference type="SAM" id="Phobius"/>
    </source>
</evidence>
<keyword evidence="8" id="KW-1185">Reference proteome</keyword>
<dbReference type="PANTHER" id="PTHR33529:SF6">
    <property type="entry name" value="YJGP_YJGQ FAMILY PERMEASE"/>
    <property type="match status" value="1"/>
</dbReference>
<comment type="subcellular location">
    <subcellularLocation>
        <location evidence="1">Cell membrane</location>
        <topology evidence="1">Multi-pass membrane protein</topology>
    </subcellularLocation>
</comment>
<feature type="transmembrane region" description="Helical" evidence="6">
    <location>
        <begin position="330"/>
        <end position="351"/>
    </location>
</feature>
<keyword evidence="4 6" id="KW-1133">Transmembrane helix</keyword>
<evidence type="ECO:0000313" key="7">
    <source>
        <dbReference type="EMBL" id="STO31599.1"/>
    </source>
</evidence>
<evidence type="ECO:0000256" key="1">
    <source>
        <dbReference type="ARBA" id="ARBA00004651"/>
    </source>
</evidence>
<evidence type="ECO:0000256" key="3">
    <source>
        <dbReference type="ARBA" id="ARBA00022692"/>
    </source>
</evidence>
<feature type="transmembrane region" description="Helical" evidence="6">
    <location>
        <begin position="56"/>
        <end position="78"/>
    </location>
</feature>
<proteinExistence type="predicted"/>
<keyword evidence="5 6" id="KW-0472">Membrane</keyword>
<keyword evidence="2" id="KW-1003">Cell membrane</keyword>
<evidence type="ECO:0000256" key="2">
    <source>
        <dbReference type="ARBA" id="ARBA00022475"/>
    </source>
</evidence>
<dbReference type="GO" id="GO:0015920">
    <property type="term" value="P:lipopolysaccharide transport"/>
    <property type="evidence" value="ECO:0007669"/>
    <property type="project" value="TreeGrafter"/>
</dbReference>
<feature type="transmembrane region" description="Helical" evidence="6">
    <location>
        <begin position="12"/>
        <end position="36"/>
    </location>
</feature>
<gene>
    <name evidence="7" type="ORF">NCTC10723_01053</name>
</gene>
<dbReference type="GO" id="GO:0043190">
    <property type="term" value="C:ATP-binding cassette (ABC) transporter complex"/>
    <property type="evidence" value="ECO:0007669"/>
    <property type="project" value="TreeGrafter"/>
</dbReference>